<dbReference type="Ensembl" id="ENSOSIT00000008041.1">
    <property type="protein sequence ID" value="ENSOSIP00000007525.1"/>
    <property type="gene ID" value="ENSOSIG00000004980.1"/>
</dbReference>
<keyword evidence="3" id="KW-1185">Reference proteome</keyword>
<name>A0A8C7X4Y8_9TELE</name>
<dbReference type="AlphaFoldDB" id="A0A8C7X4Y8"/>
<reference evidence="2" key="2">
    <citation type="submission" date="2025-09" db="UniProtKB">
        <authorList>
            <consortium name="Ensembl"/>
        </authorList>
    </citation>
    <scope>IDENTIFICATION</scope>
</reference>
<dbReference type="Proteomes" id="UP000694383">
    <property type="component" value="Unplaced"/>
</dbReference>
<proteinExistence type="predicted"/>
<protein>
    <submittedName>
        <fullName evidence="2">Uncharacterized protein</fullName>
    </submittedName>
</protein>
<organism evidence="2 3">
    <name type="scientific">Oryzias sinensis</name>
    <name type="common">Chinese medaka</name>
    <dbReference type="NCBI Taxonomy" id="183150"/>
    <lineage>
        <taxon>Eukaryota</taxon>
        <taxon>Metazoa</taxon>
        <taxon>Chordata</taxon>
        <taxon>Craniata</taxon>
        <taxon>Vertebrata</taxon>
        <taxon>Euteleostomi</taxon>
        <taxon>Actinopterygii</taxon>
        <taxon>Neopterygii</taxon>
        <taxon>Teleostei</taxon>
        <taxon>Neoteleostei</taxon>
        <taxon>Acanthomorphata</taxon>
        <taxon>Ovalentaria</taxon>
        <taxon>Atherinomorphae</taxon>
        <taxon>Beloniformes</taxon>
        <taxon>Adrianichthyidae</taxon>
        <taxon>Oryziinae</taxon>
        <taxon>Oryzias</taxon>
    </lineage>
</organism>
<evidence type="ECO:0000313" key="3">
    <source>
        <dbReference type="Proteomes" id="UP000694383"/>
    </source>
</evidence>
<feature type="region of interest" description="Disordered" evidence="1">
    <location>
        <begin position="29"/>
        <end position="52"/>
    </location>
</feature>
<evidence type="ECO:0000256" key="1">
    <source>
        <dbReference type="SAM" id="MobiDB-lite"/>
    </source>
</evidence>
<reference evidence="2" key="1">
    <citation type="submission" date="2025-08" db="UniProtKB">
        <authorList>
            <consortium name="Ensembl"/>
        </authorList>
    </citation>
    <scope>IDENTIFICATION</scope>
</reference>
<evidence type="ECO:0000313" key="2">
    <source>
        <dbReference type="Ensembl" id="ENSOSIP00000007525.1"/>
    </source>
</evidence>
<sequence length="129" mass="14763">MAATEAAALTASPERLTVNQQVSARCLRQRVNSSNEKPTSPLGPEVLKQQPDPQMEKADLLEMNDHGYFRWIQEVQDFLSTEELKTRPHLLIIASVLYVMCMHRISKDRGLLSGALWRLWRHLQAEVPE</sequence>
<accession>A0A8C7X4Y8</accession>